<dbReference type="EMBL" id="JMCB01000031">
    <property type="protein sequence ID" value="KFE60121.1"/>
    <property type="molecule type" value="Genomic_DNA"/>
</dbReference>
<dbReference type="PANTHER" id="PTHR28026">
    <property type="entry name" value="DUF962 DOMAIN PROTEIN (AFU_ORTHOLOGUE AFUA_8G05310)"/>
    <property type="match status" value="1"/>
</dbReference>
<gene>
    <name evidence="2" type="ORF">DB31_5992</name>
</gene>
<dbReference type="PATRIC" id="fig|394096.3.peg.8710"/>
<evidence type="ECO:0000313" key="3">
    <source>
        <dbReference type="Proteomes" id="UP000028725"/>
    </source>
</evidence>
<sequence length="248" mass="27750">MVERSRPHRFMTCFIKLMSYHRLPHVEGEFQVAVDAVRCALTQQYLRDPHLGGPGVFRQEFGASGQEILAEFSYLPHTDFPTRTRPMLNPRLQALFDDYFSSHQHPINRLTHKVAIPVIVLHIVAMLDWVKLFSFPGLPGGDLTLGIVAWLLATLWYLRADVKLGLIVSVAMALCFPLGRMMPVWSVVAIAVGGWLIQLAGHAVWEKKSPSFLTNMVHALIGPMFFVALITGDYAIKSQPMDASASRA</sequence>
<dbReference type="Proteomes" id="UP000028725">
    <property type="component" value="Unassembled WGS sequence"/>
</dbReference>
<accession>A0A085VXF8</accession>
<reference evidence="2 3" key="1">
    <citation type="submission" date="2014-04" db="EMBL/GenBank/DDBJ databases">
        <title>Genome assembly of Hyalangium minutum DSM 14724.</title>
        <authorList>
            <person name="Sharma G."/>
            <person name="Subramanian S."/>
        </authorList>
    </citation>
    <scope>NUCLEOTIDE SEQUENCE [LARGE SCALE GENOMIC DNA]</scope>
    <source>
        <strain evidence="2 3">DSM 14724</strain>
    </source>
</reference>
<feature type="transmembrane region" description="Helical" evidence="1">
    <location>
        <begin position="170"/>
        <end position="197"/>
    </location>
</feature>
<evidence type="ECO:0008006" key="4">
    <source>
        <dbReference type="Google" id="ProtNLM"/>
    </source>
</evidence>
<keyword evidence="1" id="KW-1133">Transmembrane helix</keyword>
<dbReference type="InterPro" id="IPR009305">
    <property type="entry name" value="Mpo1-like"/>
</dbReference>
<dbReference type="Pfam" id="PF06127">
    <property type="entry name" value="Mpo1-like"/>
    <property type="match status" value="1"/>
</dbReference>
<keyword evidence="1" id="KW-0812">Transmembrane</keyword>
<dbReference type="GO" id="GO:0046521">
    <property type="term" value="P:sphingoid catabolic process"/>
    <property type="evidence" value="ECO:0007669"/>
    <property type="project" value="TreeGrafter"/>
</dbReference>
<dbReference type="AlphaFoldDB" id="A0A085VXF8"/>
<proteinExistence type="predicted"/>
<evidence type="ECO:0000313" key="2">
    <source>
        <dbReference type="EMBL" id="KFE60121.1"/>
    </source>
</evidence>
<evidence type="ECO:0000256" key="1">
    <source>
        <dbReference type="SAM" id="Phobius"/>
    </source>
</evidence>
<dbReference type="GO" id="GO:0016020">
    <property type="term" value="C:membrane"/>
    <property type="evidence" value="ECO:0007669"/>
    <property type="project" value="GOC"/>
</dbReference>
<dbReference type="PANTHER" id="PTHR28026:SF9">
    <property type="entry name" value="2-HYDROXY-PALMITIC ACID DIOXYGENASE MPO1"/>
    <property type="match status" value="1"/>
</dbReference>
<feature type="transmembrane region" description="Helical" evidence="1">
    <location>
        <begin position="114"/>
        <end position="132"/>
    </location>
</feature>
<comment type="caution">
    <text evidence="2">The sequence shown here is derived from an EMBL/GenBank/DDBJ whole genome shotgun (WGS) entry which is preliminary data.</text>
</comment>
<dbReference type="STRING" id="394096.DB31_5992"/>
<name>A0A085VXF8_9BACT</name>
<feature type="transmembrane region" description="Helical" evidence="1">
    <location>
        <begin position="217"/>
        <end position="236"/>
    </location>
</feature>
<organism evidence="2 3">
    <name type="scientific">Hyalangium minutum</name>
    <dbReference type="NCBI Taxonomy" id="394096"/>
    <lineage>
        <taxon>Bacteria</taxon>
        <taxon>Pseudomonadati</taxon>
        <taxon>Myxococcota</taxon>
        <taxon>Myxococcia</taxon>
        <taxon>Myxococcales</taxon>
        <taxon>Cystobacterineae</taxon>
        <taxon>Archangiaceae</taxon>
        <taxon>Hyalangium</taxon>
    </lineage>
</organism>
<keyword evidence="3" id="KW-1185">Reference proteome</keyword>
<protein>
    <recommendedName>
        <fullName evidence="4">DUF962 domain-containing protein</fullName>
    </recommendedName>
</protein>
<keyword evidence="1" id="KW-0472">Membrane</keyword>